<name>A0A9P7RFB5_9PEZI</name>
<dbReference type="Proteomes" id="UP000699042">
    <property type="component" value="Unassembled WGS sequence"/>
</dbReference>
<organism evidence="1 2">
    <name type="scientific">Colletotrichum scovillei</name>
    <dbReference type="NCBI Taxonomy" id="1209932"/>
    <lineage>
        <taxon>Eukaryota</taxon>
        <taxon>Fungi</taxon>
        <taxon>Dikarya</taxon>
        <taxon>Ascomycota</taxon>
        <taxon>Pezizomycotina</taxon>
        <taxon>Sordariomycetes</taxon>
        <taxon>Hypocreomycetidae</taxon>
        <taxon>Glomerellales</taxon>
        <taxon>Glomerellaceae</taxon>
        <taxon>Colletotrichum</taxon>
        <taxon>Colletotrichum acutatum species complex</taxon>
    </lineage>
</organism>
<dbReference type="AlphaFoldDB" id="A0A9P7RFB5"/>
<comment type="caution">
    <text evidence="1">The sequence shown here is derived from an EMBL/GenBank/DDBJ whole genome shotgun (WGS) entry which is preliminary data.</text>
</comment>
<reference evidence="1" key="1">
    <citation type="submission" date="2021-05" db="EMBL/GenBank/DDBJ databases">
        <title>Comparative genomics of three Colletotrichum scovillei strains and genetic complementation revealed genes involved fungal growth and virulence on chili pepper.</title>
        <authorList>
            <person name="Hsieh D.-K."/>
            <person name="Chuang S.-C."/>
            <person name="Chen C.-Y."/>
            <person name="Chao Y.-T."/>
            <person name="Lu M.-Y.J."/>
            <person name="Lee M.-H."/>
            <person name="Shih M.-C."/>
        </authorList>
    </citation>
    <scope>NUCLEOTIDE SEQUENCE</scope>
    <source>
        <strain evidence="1">Coll-153</strain>
    </source>
</reference>
<gene>
    <name evidence="1" type="ORF">JMJ77_004518</name>
</gene>
<evidence type="ECO:0000313" key="1">
    <source>
        <dbReference type="EMBL" id="KAG7057126.1"/>
    </source>
</evidence>
<sequence>NVREFGVFSPRVQARSGHVARPGPDCSRASASAIIFVVILETMSLRSRRVESIRARALAER</sequence>
<evidence type="ECO:0000313" key="2">
    <source>
        <dbReference type="Proteomes" id="UP000699042"/>
    </source>
</evidence>
<protein>
    <submittedName>
        <fullName evidence="1">Uncharacterized protein</fullName>
    </submittedName>
</protein>
<keyword evidence="2" id="KW-1185">Reference proteome</keyword>
<accession>A0A9P7RFB5</accession>
<dbReference type="EMBL" id="JAESDN010000001">
    <property type="protein sequence ID" value="KAG7057126.1"/>
    <property type="molecule type" value="Genomic_DNA"/>
</dbReference>
<proteinExistence type="predicted"/>
<feature type="non-terminal residue" evidence="1">
    <location>
        <position position="61"/>
    </location>
</feature>